<evidence type="ECO:0000256" key="2">
    <source>
        <dbReference type="ARBA" id="ARBA00023015"/>
    </source>
</evidence>
<dbReference type="InterPro" id="IPR005119">
    <property type="entry name" value="LysR_subst-bd"/>
</dbReference>
<dbReference type="PANTHER" id="PTHR30126:SF64">
    <property type="entry name" value="HTH-TYPE TRANSCRIPTIONAL REGULATOR CITR"/>
    <property type="match status" value="1"/>
</dbReference>
<dbReference type="Pfam" id="PF03466">
    <property type="entry name" value="LysR_substrate"/>
    <property type="match status" value="1"/>
</dbReference>
<evidence type="ECO:0000259" key="5">
    <source>
        <dbReference type="PROSITE" id="PS50931"/>
    </source>
</evidence>
<keyword evidence="4" id="KW-0804">Transcription</keyword>
<evidence type="ECO:0000256" key="4">
    <source>
        <dbReference type="ARBA" id="ARBA00023163"/>
    </source>
</evidence>
<sequence>MDFKQLETFIEIAKHKSFSKAAKELFLTQPTITTHIQNLEKELGTILINRNNKNISLTEPGEILYSHALEILNSRKKALFNLKEYEGKIEGIIDITSSSIPETYILPDILKSFINDFPDVKFTITHHDSHDAIDEILNEKVNFGFVGSKIPNSQIQYIDLIKDELVLITPYDYNIINNDSYVSISSLKKENFIMRKEGSGTRKVIVNELKKNDLPLDHFNILAHVESNEATKEMVKKGIGLSIVSNKSIVDDLSSKSLKAYKIKELDLKRKFYFIYSKKRINTPLEEKFIDHIKNFFE</sequence>
<reference evidence="6 7" key="1">
    <citation type="submission" date="2023-03" db="EMBL/GenBank/DDBJ databases">
        <title>Complete genome sequence of Tepidibacter sp. SWIR-1, isolated from a deep-sea hydrothermal vent.</title>
        <authorList>
            <person name="Li X."/>
        </authorList>
    </citation>
    <scope>NUCLEOTIDE SEQUENCE [LARGE SCALE GENOMIC DNA]</scope>
    <source>
        <strain evidence="6 7">SWIR-1</strain>
    </source>
</reference>
<dbReference type="PRINTS" id="PR00039">
    <property type="entry name" value="HTHLYSR"/>
</dbReference>
<protein>
    <submittedName>
        <fullName evidence="6">Selenium metabolism-associated LysR family transcriptional regulator</fullName>
    </submittedName>
</protein>
<dbReference type="InterPro" id="IPR036388">
    <property type="entry name" value="WH-like_DNA-bd_sf"/>
</dbReference>
<gene>
    <name evidence="6" type="ORF">P4S50_04890</name>
</gene>
<comment type="similarity">
    <text evidence="1">Belongs to the LysR transcriptional regulatory family.</text>
</comment>
<accession>A0ABY8EER1</accession>
<keyword evidence="7" id="KW-1185">Reference proteome</keyword>
<dbReference type="Gene3D" id="1.10.10.10">
    <property type="entry name" value="Winged helix-like DNA-binding domain superfamily/Winged helix DNA-binding domain"/>
    <property type="match status" value="1"/>
</dbReference>
<evidence type="ECO:0000256" key="3">
    <source>
        <dbReference type="ARBA" id="ARBA00023125"/>
    </source>
</evidence>
<evidence type="ECO:0000313" key="7">
    <source>
        <dbReference type="Proteomes" id="UP001222800"/>
    </source>
</evidence>
<dbReference type="NCBIfam" id="NF040786">
    <property type="entry name" value="LysR_Sec_metab"/>
    <property type="match status" value="1"/>
</dbReference>
<name>A0ABY8EER1_9FIRM</name>
<dbReference type="InterPro" id="IPR000847">
    <property type="entry name" value="LysR_HTH_N"/>
</dbReference>
<dbReference type="Pfam" id="PF00126">
    <property type="entry name" value="HTH_1"/>
    <property type="match status" value="1"/>
</dbReference>
<dbReference type="RefSeq" id="WP_277733467.1">
    <property type="nucleotide sequence ID" value="NZ_CP120733.1"/>
</dbReference>
<dbReference type="Gene3D" id="3.40.190.290">
    <property type="match status" value="1"/>
</dbReference>
<dbReference type="InterPro" id="IPR036390">
    <property type="entry name" value="WH_DNA-bd_sf"/>
</dbReference>
<dbReference type="PROSITE" id="PS50931">
    <property type="entry name" value="HTH_LYSR"/>
    <property type="match status" value="1"/>
</dbReference>
<evidence type="ECO:0000256" key="1">
    <source>
        <dbReference type="ARBA" id="ARBA00009437"/>
    </source>
</evidence>
<dbReference type="InterPro" id="IPR047788">
    <property type="entry name" value="LysR-like_Sec_metab"/>
</dbReference>
<dbReference type="PANTHER" id="PTHR30126">
    <property type="entry name" value="HTH-TYPE TRANSCRIPTIONAL REGULATOR"/>
    <property type="match status" value="1"/>
</dbReference>
<evidence type="ECO:0000313" key="6">
    <source>
        <dbReference type="EMBL" id="WFD11417.1"/>
    </source>
</evidence>
<keyword evidence="2" id="KW-0805">Transcription regulation</keyword>
<keyword evidence="3" id="KW-0238">DNA-binding</keyword>
<dbReference type="Proteomes" id="UP001222800">
    <property type="component" value="Chromosome"/>
</dbReference>
<dbReference type="SUPFAM" id="SSF53850">
    <property type="entry name" value="Periplasmic binding protein-like II"/>
    <property type="match status" value="1"/>
</dbReference>
<proteinExistence type="inferred from homology"/>
<organism evidence="6 7">
    <name type="scientific">Tepidibacter hydrothermalis</name>
    <dbReference type="NCBI Taxonomy" id="3036126"/>
    <lineage>
        <taxon>Bacteria</taxon>
        <taxon>Bacillati</taxon>
        <taxon>Bacillota</taxon>
        <taxon>Clostridia</taxon>
        <taxon>Peptostreptococcales</taxon>
        <taxon>Peptostreptococcaceae</taxon>
        <taxon>Tepidibacter</taxon>
    </lineage>
</organism>
<dbReference type="SUPFAM" id="SSF46785">
    <property type="entry name" value="Winged helix' DNA-binding domain"/>
    <property type="match status" value="1"/>
</dbReference>
<dbReference type="EMBL" id="CP120733">
    <property type="protein sequence ID" value="WFD11417.1"/>
    <property type="molecule type" value="Genomic_DNA"/>
</dbReference>
<feature type="domain" description="HTH lysR-type" evidence="5">
    <location>
        <begin position="1"/>
        <end position="58"/>
    </location>
</feature>